<dbReference type="Proteomes" id="UP000578697">
    <property type="component" value="Unassembled WGS sequence"/>
</dbReference>
<feature type="coiled-coil region" evidence="1">
    <location>
        <begin position="113"/>
        <end position="154"/>
    </location>
</feature>
<evidence type="ECO:0000256" key="2">
    <source>
        <dbReference type="SAM" id="SignalP"/>
    </source>
</evidence>
<proteinExistence type="predicted"/>
<feature type="chain" id="PRO_5036240777" description="PEGA domain-containing protein" evidence="2">
    <location>
        <begin position="21"/>
        <end position="561"/>
    </location>
</feature>
<organism evidence="3 5">
    <name type="scientific">Treponema rectale</name>
    <dbReference type="NCBI Taxonomy" id="744512"/>
    <lineage>
        <taxon>Bacteria</taxon>
        <taxon>Pseudomonadati</taxon>
        <taxon>Spirochaetota</taxon>
        <taxon>Spirochaetia</taxon>
        <taxon>Spirochaetales</taxon>
        <taxon>Treponemataceae</taxon>
        <taxon>Treponema</taxon>
    </lineage>
</organism>
<evidence type="ECO:0008006" key="7">
    <source>
        <dbReference type="Google" id="ProtNLM"/>
    </source>
</evidence>
<dbReference type="RefSeq" id="WP_184651356.1">
    <property type="nucleotide sequence ID" value="NZ_JACHFR010000001.1"/>
</dbReference>
<keyword evidence="5" id="KW-1185">Reference proteome</keyword>
<sequence>MKKKFCCCIFLCLFSLPVFCDDWVLAATKFNFTRKTAVSSSQDSAASLIPQLILERIAENTSRMTTDEELLDRRLNTFLTERQSLFLQLSKEVQARDALVLTEDNPKKLKKLIAEEDLKIKELQDKIEKNLEDCEKARKEVAARTANLEAVKEKKSFSLIPFNPFAEKKEEQLVPFPSSEKVVLYNNDSTILFSVSEGAAAEGYESRSFEKEAVAKKINGLICGSISIYGNYASVTASLYVYPGCKNMGTVTEVGNINDCLTIASNIASYMIPKILNSRPVELIVNISSEEELTPVVTVDGVVHSEYSRMIVDLGIHTLEFSAKGYKTKIITYNFEHDSRFTVEVPMEKEEKSQVLLHFRYPIISEIYADGQHAGTVGDESLNALVTVNGQAVIGQVVSDIDSSYYFYYIPENLAESETELIVKGLPSDVAAQIDKRRIWMYRSYTLLVVSLPFTLYTQGRYLSMVNGYNAGSYSDVDEINRWNTMQRISTGITIGCACFFAVELVRYLRSANRALPVYAQPAGEKDILKGEDWYRVRVNQMIEQKMSLQNVPESENESIK</sequence>
<protein>
    <recommendedName>
        <fullName evidence="7">PEGA domain-containing protein</fullName>
    </recommendedName>
</protein>
<accession>A0A840SAT7</accession>
<keyword evidence="2" id="KW-0732">Signal</keyword>
<gene>
    <name evidence="4" type="ORF">DYE49_07800</name>
    <name evidence="3" type="ORF">HNP77_000259</name>
</gene>
<keyword evidence="1" id="KW-0175">Coiled coil</keyword>
<evidence type="ECO:0000313" key="3">
    <source>
        <dbReference type="EMBL" id="MBB5217915.1"/>
    </source>
</evidence>
<reference evidence="4 6" key="1">
    <citation type="submission" date="2018-08" db="EMBL/GenBank/DDBJ databases">
        <title>The first complete genome of Treponema rectale (CHPAT), a commensal spirochete of the bovine rectum.</title>
        <authorList>
            <person name="Staton G.J."/>
            <person name="Clegg S.R."/>
            <person name="Carter S.D."/>
            <person name="Radford A.D."/>
            <person name="Darby A."/>
            <person name="Hall N."/>
            <person name="Birtles R.J."/>
            <person name="Evans N.J."/>
        </authorList>
    </citation>
    <scope>NUCLEOTIDE SEQUENCE [LARGE SCALE GENOMIC DNA]</scope>
    <source>
        <strain evidence="4 6">CHPA</strain>
    </source>
</reference>
<evidence type="ECO:0000313" key="6">
    <source>
        <dbReference type="Proteomes" id="UP000593591"/>
    </source>
</evidence>
<evidence type="ECO:0000313" key="4">
    <source>
        <dbReference type="EMBL" id="QOS40366.1"/>
    </source>
</evidence>
<dbReference type="AlphaFoldDB" id="A0A840SAT7"/>
<feature type="signal peptide" evidence="2">
    <location>
        <begin position="1"/>
        <end position="20"/>
    </location>
</feature>
<dbReference type="EMBL" id="JACHFR010000001">
    <property type="protein sequence ID" value="MBB5217915.1"/>
    <property type="molecule type" value="Genomic_DNA"/>
</dbReference>
<name>A0A840SAT7_9SPIR</name>
<dbReference type="EMBL" id="CP031517">
    <property type="protein sequence ID" value="QOS40366.1"/>
    <property type="molecule type" value="Genomic_DNA"/>
</dbReference>
<evidence type="ECO:0000313" key="5">
    <source>
        <dbReference type="Proteomes" id="UP000578697"/>
    </source>
</evidence>
<reference evidence="3 5" key="2">
    <citation type="submission" date="2020-08" db="EMBL/GenBank/DDBJ databases">
        <title>Genomic Encyclopedia of Type Strains, Phase IV (KMG-IV): sequencing the most valuable type-strain genomes for metagenomic binning, comparative biology and taxonomic classification.</title>
        <authorList>
            <person name="Goeker M."/>
        </authorList>
    </citation>
    <scope>NUCLEOTIDE SEQUENCE [LARGE SCALE GENOMIC DNA]</scope>
    <source>
        <strain evidence="3 5">DSM 103679</strain>
    </source>
</reference>
<evidence type="ECO:0000256" key="1">
    <source>
        <dbReference type="SAM" id="Coils"/>
    </source>
</evidence>
<dbReference type="Proteomes" id="UP000593591">
    <property type="component" value="Chromosome"/>
</dbReference>
<dbReference type="KEGG" id="trc:DYE49_07800"/>